<reference evidence="3" key="1">
    <citation type="submission" date="2016-01" db="EMBL/GenBank/DDBJ databases">
        <authorList>
            <person name="Mitreva M."/>
            <person name="Pepin K.H."/>
            <person name="Mihindukulasuriya K.A."/>
            <person name="Fulton R."/>
            <person name="Fronick C."/>
            <person name="O'Laughlin M."/>
            <person name="Miner T."/>
            <person name="Herter B."/>
            <person name="Rosa B.A."/>
            <person name="Cordes M."/>
            <person name="Tomlinson C."/>
            <person name="Wollam A."/>
            <person name="Palsikar V.B."/>
            <person name="Mardis E.R."/>
            <person name="Wilson R.K."/>
        </authorList>
    </citation>
    <scope>NUCLEOTIDE SEQUENCE [LARGE SCALE GENOMIC DNA]</scope>
    <source>
        <strain evidence="3">MJR8151</strain>
    </source>
</reference>
<accession>A0A133KB05</accession>
<dbReference type="OrthoDB" id="3030at2"/>
<proteinExistence type="predicted"/>
<dbReference type="RefSeq" id="WP_060929818.1">
    <property type="nucleotide sequence ID" value="NZ_KQ955289.1"/>
</dbReference>
<dbReference type="PATRIC" id="fig|33036.3.peg.1668"/>
<organism evidence="2 3">
    <name type="scientific">Anaerococcus tetradius</name>
    <dbReference type="NCBI Taxonomy" id="33036"/>
    <lineage>
        <taxon>Bacteria</taxon>
        <taxon>Bacillati</taxon>
        <taxon>Bacillota</taxon>
        <taxon>Tissierellia</taxon>
        <taxon>Tissierellales</taxon>
        <taxon>Peptoniphilaceae</taxon>
        <taxon>Anaerococcus</taxon>
    </lineage>
</organism>
<dbReference type="STRING" id="33036.HMPREF3200_01685"/>
<sequence>MNCIDLSKKYFYDIAYPIFKKNCPEILDISSIGLVGEGSECFGLDDDISKDHDFGPGFCIWLSEDDVKIYKNRIESVLKKLPKEFLGYKRIDSQIADKRVGLFSVEDFYEKYTSVRKFPINDIDFLKIPESFLATVTNGEIFLDNCKLFSAYRKYLLDFYPEDVIRKKLAAYLFQMAQAGQYNLKRSLDRSDISATFFAKAEFMEALFGVLFLFAKVYMPYYKLRYKRLVQINYYPGQLFEDMNKFILANGKKDLLYLSEKLSIYVKDILKYRSITRSNDDFLLTHAIEVQNSIKNPQIRAINLVKGN</sequence>
<evidence type="ECO:0000313" key="3">
    <source>
        <dbReference type="Proteomes" id="UP000070383"/>
    </source>
</evidence>
<name>A0A133KB05_9FIRM</name>
<keyword evidence="3" id="KW-1185">Reference proteome</keyword>
<gene>
    <name evidence="2" type="ORF">HMPREF3200_01685</name>
</gene>
<protein>
    <recommendedName>
        <fullName evidence="1">DUF4037 domain-containing protein</fullName>
    </recommendedName>
</protein>
<feature type="domain" description="DUF4037" evidence="1">
    <location>
        <begin position="125"/>
        <end position="223"/>
    </location>
</feature>
<evidence type="ECO:0000313" key="2">
    <source>
        <dbReference type="EMBL" id="KWZ76732.1"/>
    </source>
</evidence>
<dbReference type="Proteomes" id="UP000070383">
    <property type="component" value="Unassembled WGS sequence"/>
</dbReference>
<comment type="caution">
    <text evidence="2">The sequence shown here is derived from an EMBL/GenBank/DDBJ whole genome shotgun (WGS) entry which is preliminary data.</text>
</comment>
<dbReference type="Pfam" id="PF13228">
    <property type="entry name" value="DUF4037"/>
    <property type="match status" value="1"/>
</dbReference>
<dbReference type="InterPro" id="IPR025117">
    <property type="entry name" value="DUF4037"/>
</dbReference>
<evidence type="ECO:0000259" key="1">
    <source>
        <dbReference type="Pfam" id="PF13228"/>
    </source>
</evidence>
<dbReference type="EMBL" id="LRPM01000071">
    <property type="protein sequence ID" value="KWZ76732.1"/>
    <property type="molecule type" value="Genomic_DNA"/>
</dbReference>
<dbReference type="AlphaFoldDB" id="A0A133KB05"/>